<gene>
    <name evidence="2" type="ORF">NU887_07300</name>
</gene>
<keyword evidence="3" id="KW-1185">Reference proteome</keyword>
<dbReference type="AlphaFoldDB" id="A0A9X2T1S7"/>
<dbReference type="PANTHER" id="PTHR34203:SF15">
    <property type="entry name" value="SLL1173 PROTEIN"/>
    <property type="match status" value="1"/>
</dbReference>
<name>A0A9X2T1S7_9BACT</name>
<dbReference type="NCBIfam" id="TIGR01444">
    <property type="entry name" value="fkbM_fam"/>
    <property type="match status" value="1"/>
</dbReference>
<reference evidence="2" key="1">
    <citation type="submission" date="2022-08" db="EMBL/GenBank/DDBJ databases">
        <authorList>
            <person name="Zhang D."/>
        </authorList>
    </citation>
    <scope>NUCLEOTIDE SEQUENCE</scope>
    <source>
        <strain evidence="2">XJ19-11</strain>
    </source>
</reference>
<dbReference type="GO" id="GO:0032259">
    <property type="term" value="P:methylation"/>
    <property type="evidence" value="ECO:0007669"/>
    <property type="project" value="UniProtKB-KW"/>
</dbReference>
<dbReference type="Gene3D" id="3.40.50.150">
    <property type="entry name" value="Vaccinia Virus protein VP39"/>
    <property type="match status" value="1"/>
</dbReference>
<dbReference type="InterPro" id="IPR006342">
    <property type="entry name" value="FkbM_mtfrase"/>
</dbReference>
<feature type="domain" description="Methyltransferase FkbM" evidence="1">
    <location>
        <begin position="85"/>
        <end position="243"/>
    </location>
</feature>
<organism evidence="2 3">
    <name type="scientific">Aquiflexum gelatinilyticum</name>
    <dbReference type="NCBI Taxonomy" id="2961943"/>
    <lineage>
        <taxon>Bacteria</taxon>
        <taxon>Pseudomonadati</taxon>
        <taxon>Bacteroidota</taxon>
        <taxon>Cytophagia</taxon>
        <taxon>Cytophagales</taxon>
        <taxon>Cyclobacteriaceae</taxon>
        <taxon>Aquiflexum</taxon>
    </lineage>
</organism>
<dbReference type="Pfam" id="PF05050">
    <property type="entry name" value="Methyltransf_21"/>
    <property type="match status" value="1"/>
</dbReference>
<evidence type="ECO:0000313" key="2">
    <source>
        <dbReference type="EMBL" id="MCR9014840.1"/>
    </source>
</evidence>
<dbReference type="InterPro" id="IPR052514">
    <property type="entry name" value="SAM-dependent_MTase"/>
</dbReference>
<evidence type="ECO:0000259" key="1">
    <source>
        <dbReference type="Pfam" id="PF05050"/>
    </source>
</evidence>
<keyword evidence="2" id="KW-0489">Methyltransferase</keyword>
<accession>A0A9X2T1S7</accession>
<dbReference type="GO" id="GO:0008168">
    <property type="term" value="F:methyltransferase activity"/>
    <property type="evidence" value="ECO:0007669"/>
    <property type="project" value="UniProtKB-KW"/>
</dbReference>
<dbReference type="InterPro" id="IPR029063">
    <property type="entry name" value="SAM-dependent_MTases_sf"/>
</dbReference>
<evidence type="ECO:0000313" key="3">
    <source>
        <dbReference type="Proteomes" id="UP001142175"/>
    </source>
</evidence>
<keyword evidence="2" id="KW-0808">Transferase</keyword>
<comment type="caution">
    <text evidence="2">The sequence shown here is derived from an EMBL/GenBank/DDBJ whole genome shotgun (WGS) entry which is preliminary data.</text>
</comment>
<dbReference type="PANTHER" id="PTHR34203">
    <property type="entry name" value="METHYLTRANSFERASE, FKBM FAMILY PROTEIN"/>
    <property type="match status" value="1"/>
</dbReference>
<dbReference type="Proteomes" id="UP001142175">
    <property type="component" value="Unassembled WGS sequence"/>
</dbReference>
<dbReference type="RefSeq" id="WP_258422718.1">
    <property type="nucleotide sequence ID" value="NZ_JANSUY010000003.1"/>
</dbReference>
<protein>
    <submittedName>
        <fullName evidence="2">FkbM family methyltransferase</fullName>
    </submittedName>
</protein>
<sequence length="272" mass="30840">MKEFYYPAVRHEFYNQKNRKVHLLVTLSLLLFRAKFRNDRDVTVSLFGFRIIANSPQVLLRLVKEIFLEEVYKFDPKSATPKIIDGGANIGISVLYFKSLYPQAQIIAIEPNPQAFYYLEKNIAGNGLSQVEAINACLSDRMGKERFYVSPTGSIINGSLFPQIGKSFLKEIDAVRLSDLLKEAEFDLVKLDVEGAERQVFEDLKESGSIKRSKQYMLEYHSIPGLGDIFGDLVEVFEENGFKTPSIVNAQEFSTGGNSMIHYIQSQKPVFA</sequence>
<dbReference type="EMBL" id="JANSUY010000003">
    <property type="protein sequence ID" value="MCR9014840.1"/>
    <property type="molecule type" value="Genomic_DNA"/>
</dbReference>
<dbReference type="SUPFAM" id="SSF53335">
    <property type="entry name" value="S-adenosyl-L-methionine-dependent methyltransferases"/>
    <property type="match status" value="1"/>
</dbReference>
<proteinExistence type="predicted"/>